<evidence type="ECO:0000256" key="1">
    <source>
        <dbReference type="SAM" id="Phobius"/>
    </source>
</evidence>
<proteinExistence type="predicted"/>
<keyword evidence="1" id="KW-1133">Transmembrane helix</keyword>
<dbReference type="EMBL" id="MN738881">
    <property type="protein sequence ID" value="QHT29653.1"/>
    <property type="molecule type" value="Genomic_DNA"/>
</dbReference>
<organism evidence="2">
    <name type="scientific">viral metagenome</name>
    <dbReference type="NCBI Taxonomy" id="1070528"/>
    <lineage>
        <taxon>unclassified sequences</taxon>
        <taxon>metagenomes</taxon>
        <taxon>organismal metagenomes</taxon>
    </lineage>
</organism>
<feature type="transmembrane region" description="Helical" evidence="1">
    <location>
        <begin position="7"/>
        <end position="29"/>
    </location>
</feature>
<sequence>MWNQLEQILYTLIATFFFFITTPGILITIPEKGSVVKYALIHGVVYFIAVYFTIRATDYTLGYLKLR</sequence>
<accession>A0A6C0EMG8</accession>
<evidence type="ECO:0000313" key="2">
    <source>
        <dbReference type="EMBL" id="QHT29653.1"/>
    </source>
</evidence>
<keyword evidence="1" id="KW-0472">Membrane</keyword>
<keyword evidence="1" id="KW-0812">Transmembrane</keyword>
<protein>
    <submittedName>
        <fullName evidence="2">Uncharacterized protein</fullName>
    </submittedName>
</protein>
<dbReference type="AlphaFoldDB" id="A0A6C0EMG8"/>
<name>A0A6C0EMG8_9ZZZZ</name>
<feature type="transmembrane region" description="Helical" evidence="1">
    <location>
        <begin position="35"/>
        <end position="54"/>
    </location>
</feature>
<reference evidence="2" key="1">
    <citation type="journal article" date="2020" name="Nature">
        <title>Giant virus diversity and host interactions through global metagenomics.</title>
        <authorList>
            <person name="Schulz F."/>
            <person name="Roux S."/>
            <person name="Paez-Espino D."/>
            <person name="Jungbluth S."/>
            <person name="Walsh D.A."/>
            <person name="Denef V.J."/>
            <person name="McMahon K.D."/>
            <person name="Konstantinidis K.T."/>
            <person name="Eloe-Fadrosh E.A."/>
            <person name="Kyrpides N.C."/>
            <person name="Woyke T."/>
        </authorList>
    </citation>
    <scope>NUCLEOTIDE SEQUENCE</scope>
    <source>
        <strain evidence="2">GVMAG-M-3300009068-24</strain>
    </source>
</reference>